<feature type="signal peptide" evidence="7">
    <location>
        <begin position="1"/>
        <end position="28"/>
    </location>
</feature>
<evidence type="ECO:0000313" key="10">
    <source>
        <dbReference type="EMBL" id="QDU37739.1"/>
    </source>
</evidence>
<feature type="region of interest" description="Disordered" evidence="6">
    <location>
        <begin position="1265"/>
        <end position="1335"/>
    </location>
</feature>
<evidence type="ECO:0000256" key="6">
    <source>
        <dbReference type="SAM" id="MobiDB-lite"/>
    </source>
</evidence>
<evidence type="ECO:0000256" key="5">
    <source>
        <dbReference type="RuleBase" id="RU004004"/>
    </source>
</evidence>
<dbReference type="InterPro" id="IPR004845">
    <property type="entry name" value="T2SS_GspD_CS"/>
</dbReference>
<keyword evidence="5" id="KW-0813">Transport</keyword>
<dbReference type="InterPro" id="IPR004846">
    <property type="entry name" value="T2SS/T3SS_dom"/>
</dbReference>
<feature type="region of interest" description="Disordered" evidence="6">
    <location>
        <begin position="136"/>
        <end position="164"/>
    </location>
</feature>
<comment type="similarity">
    <text evidence="4">Belongs to the bacterial secretin family.</text>
</comment>
<feature type="compositionally biased region" description="Polar residues" evidence="6">
    <location>
        <begin position="1281"/>
        <end position="1290"/>
    </location>
</feature>
<dbReference type="InterPro" id="IPR038591">
    <property type="entry name" value="NolW-like_sf"/>
</dbReference>
<feature type="compositionally biased region" description="Pro residues" evidence="6">
    <location>
        <begin position="387"/>
        <end position="412"/>
    </location>
</feature>
<dbReference type="InterPro" id="IPR005644">
    <property type="entry name" value="NolW-like"/>
</dbReference>
<evidence type="ECO:0000256" key="3">
    <source>
        <dbReference type="ARBA" id="ARBA00023136"/>
    </source>
</evidence>
<reference evidence="10 11" key="1">
    <citation type="submission" date="2019-02" db="EMBL/GenBank/DDBJ databases">
        <title>Deep-cultivation of Planctomycetes and their phenomic and genomic characterization uncovers novel biology.</title>
        <authorList>
            <person name="Wiegand S."/>
            <person name="Jogler M."/>
            <person name="Boedeker C."/>
            <person name="Pinto D."/>
            <person name="Vollmers J."/>
            <person name="Rivas-Marin E."/>
            <person name="Kohn T."/>
            <person name="Peeters S.H."/>
            <person name="Heuer A."/>
            <person name="Rast P."/>
            <person name="Oberbeckmann S."/>
            <person name="Bunk B."/>
            <person name="Jeske O."/>
            <person name="Meyerdierks A."/>
            <person name="Storesund J.E."/>
            <person name="Kallscheuer N."/>
            <person name="Luecker S."/>
            <person name="Lage O.M."/>
            <person name="Pohl T."/>
            <person name="Merkel B.J."/>
            <person name="Hornburger P."/>
            <person name="Mueller R.-W."/>
            <person name="Bruemmer F."/>
            <person name="Labrenz M."/>
            <person name="Spormann A.M."/>
            <person name="Op den Camp H."/>
            <person name="Overmann J."/>
            <person name="Amann R."/>
            <person name="Jetten M.S.M."/>
            <person name="Mascher T."/>
            <person name="Medema M.H."/>
            <person name="Devos D.P."/>
            <person name="Kaster A.-K."/>
            <person name="Ovreas L."/>
            <person name="Rohde M."/>
            <person name="Galperin M.Y."/>
            <person name="Jogler C."/>
        </authorList>
    </citation>
    <scope>NUCLEOTIDE SEQUENCE [LARGE SCALE GENOMIC DNA]</scope>
    <source>
        <strain evidence="10 11">Mal4</strain>
    </source>
</reference>
<evidence type="ECO:0000313" key="11">
    <source>
        <dbReference type="Proteomes" id="UP000320496"/>
    </source>
</evidence>
<keyword evidence="3" id="KW-0472">Membrane</keyword>
<feature type="chain" id="PRO_5022085524" evidence="7">
    <location>
        <begin position="29"/>
        <end position="1335"/>
    </location>
</feature>
<dbReference type="Proteomes" id="UP000320496">
    <property type="component" value="Chromosome"/>
</dbReference>
<dbReference type="Gene3D" id="3.30.1370.120">
    <property type="match status" value="5"/>
</dbReference>
<feature type="compositionally biased region" description="Pro residues" evidence="6">
    <location>
        <begin position="1311"/>
        <end position="1335"/>
    </location>
</feature>
<evidence type="ECO:0000256" key="7">
    <source>
        <dbReference type="SAM" id="SignalP"/>
    </source>
</evidence>
<dbReference type="Pfam" id="PF03958">
    <property type="entry name" value="Secretin_N"/>
    <property type="match status" value="4"/>
</dbReference>
<dbReference type="EMBL" id="CP036275">
    <property type="protein sequence ID" value="QDU37739.1"/>
    <property type="molecule type" value="Genomic_DNA"/>
</dbReference>
<dbReference type="PROSITE" id="PS00875">
    <property type="entry name" value="T2SP_D"/>
    <property type="match status" value="1"/>
</dbReference>
<evidence type="ECO:0000256" key="1">
    <source>
        <dbReference type="ARBA" id="ARBA00004370"/>
    </source>
</evidence>
<feature type="domain" description="Type II/III secretion system secretin-like" evidence="8">
    <location>
        <begin position="1033"/>
        <end position="1204"/>
    </location>
</feature>
<feature type="domain" description="NolW-like" evidence="9">
    <location>
        <begin position="830"/>
        <end position="910"/>
    </location>
</feature>
<evidence type="ECO:0000259" key="9">
    <source>
        <dbReference type="Pfam" id="PF03958"/>
    </source>
</evidence>
<organism evidence="10 11">
    <name type="scientific">Maioricimonas rarisocia</name>
    <dbReference type="NCBI Taxonomy" id="2528026"/>
    <lineage>
        <taxon>Bacteria</taxon>
        <taxon>Pseudomonadati</taxon>
        <taxon>Planctomycetota</taxon>
        <taxon>Planctomycetia</taxon>
        <taxon>Planctomycetales</taxon>
        <taxon>Planctomycetaceae</taxon>
        <taxon>Maioricimonas</taxon>
    </lineage>
</organism>
<dbReference type="PANTHER" id="PTHR30332">
    <property type="entry name" value="PROBABLE GENERAL SECRETION PATHWAY PROTEIN D"/>
    <property type="match status" value="1"/>
</dbReference>
<feature type="region of interest" description="Disordered" evidence="6">
    <location>
        <begin position="193"/>
        <end position="216"/>
    </location>
</feature>
<dbReference type="GO" id="GO:0009306">
    <property type="term" value="P:protein secretion"/>
    <property type="evidence" value="ECO:0007669"/>
    <property type="project" value="InterPro"/>
</dbReference>
<comment type="subcellular location">
    <subcellularLocation>
        <location evidence="5">Cell outer membrane</location>
    </subcellularLocation>
    <subcellularLocation>
        <location evidence="1">Membrane</location>
    </subcellularLocation>
</comment>
<evidence type="ECO:0000256" key="2">
    <source>
        <dbReference type="ARBA" id="ARBA00022729"/>
    </source>
</evidence>
<evidence type="ECO:0000259" key="8">
    <source>
        <dbReference type="Pfam" id="PF00263"/>
    </source>
</evidence>
<dbReference type="InterPro" id="IPR001775">
    <property type="entry name" value="GspD/PilQ"/>
</dbReference>
<feature type="compositionally biased region" description="Basic and acidic residues" evidence="6">
    <location>
        <begin position="139"/>
        <end position="164"/>
    </location>
</feature>
<feature type="domain" description="NolW-like" evidence="9">
    <location>
        <begin position="623"/>
        <end position="733"/>
    </location>
</feature>
<feature type="domain" description="NolW-like" evidence="9">
    <location>
        <begin position="739"/>
        <end position="823"/>
    </location>
</feature>
<keyword evidence="2 7" id="KW-0732">Signal</keyword>
<feature type="region of interest" description="Disordered" evidence="6">
    <location>
        <begin position="360"/>
        <end position="421"/>
    </location>
</feature>
<dbReference type="Pfam" id="PF00263">
    <property type="entry name" value="Secretin"/>
    <property type="match status" value="1"/>
</dbReference>
<protein>
    <submittedName>
        <fullName evidence="10">Type II secretion system protein D</fullName>
    </submittedName>
</protein>
<dbReference type="KEGG" id="mri:Mal4_20560"/>
<proteinExistence type="inferred from homology"/>
<accession>A0A517Z5L0</accession>
<gene>
    <name evidence="10" type="primary">gspD_1</name>
    <name evidence="10" type="ORF">Mal4_20560</name>
</gene>
<dbReference type="PRINTS" id="PR00811">
    <property type="entry name" value="BCTERIALGSPD"/>
</dbReference>
<evidence type="ECO:0000256" key="4">
    <source>
        <dbReference type="RuleBase" id="RU004003"/>
    </source>
</evidence>
<dbReference type="PANTHER" id="PTHR30332:SF24">
    <property type="entry name" value="SECRETIN GSPD-RELATED"/>
    <property type="match status" value="1"/>
</dbReference>
<sequence length="1335" mass="144481" precursor="true">MRCSSRKFAGCLFAAAAVMLGSDQLAHAQPLLSQQDTTSESAEVAVPLWETATLRLNYISTTWAKVLNDLAEKTGSTLVMYDIPPGRYNRQDWDQHSRTEAVRILNRELEPLGFRVLEKGEFLTVIEMRRARTQYRRPVTPDDRPAGPTTDDRPVAARYERRFDSITDSIRSQQRIATTPRTMDGRIRTVGHEEPADTESAPQPAPVSEAPQPQSNLVVSVEKQPAAEVARRIYKTFQSRARLVDAGPNGLPAFEVAPLKSEEGSTDVWFTVEIDTTRNELTIAAPKPVANALASLVRRLDTPPQEGQPEPQLVAGDGNMAQVGKRLRPVLQQMQQEGAAEGTGTVPARNVNATTDARDNALAAPPQPNRPGQWIAQADPDNQPMQGPQPAPVPPGDAPPVPPNGQMPPQQQPPGGLQGLLGNLKGDVTIEALEDLDLLILRGNQADVDAVMEVIRSIEQLAVGSTPEIHLLRLQFVNSESLAVLLNDVYERIGGLQGPAASAVQRSQNVNVVPVVKPNAVLILAPGNLMESVLTLAQELDQPIDPRAEFEVFRLKHAIASQVVELIEEFYEERPGLGTRLSAVADIRTNSVVVQGRPADLEELALLIRRIDRDEARAVNQLRIIPLRSALATELAEFLSTTIQNVLNPPQVAGQVGGFGGAGQGPQELRDSKAVVLEFLTRDGTAEKLIRSGLLSDIRINADVRSNSLMITAPEQSLPLLEELVHLLDQPSPVVAEIRVFSLENADATAAAELLEALFTQDQQQQQDGGGQLGIQIAGADDVSSSLVPLRFSVDARTNSVVAIGGADALTVVEAILLRLDQSDLRNRQTTVLKLRNSPAADVADAINQFLQSQRDLIQLDPDRISTVEILEQEVIVTPEPVTNSLLISATPRYFDEIQRLAQELDREPASVVIQALLVEVELNDTDEFGVELGFQDSVLFDRSVIDNLLTISETNTSPNGVQTTTQRIISQEGTPGFLFNNQPLGNNTSVRPDVVGGQSLSNFALGRVNGDLGFGGLVLSASSDSVNILIRALASRRNVHILSRPQIIALDNQLAQIQVGQRVPIVDGVNISTQGTANPNVVQDEAGIILTVTPRISPEGQVVMEVVAEKSQFTGEGVPIFVDGLTGNVIESPIKDITTARTTVKVPDGQTIVVGGMITKLDDTIKRKVPWLGDIPLVGHLFRFDSHNEQRTELLIFLTPRIVHGDADSELIKQVEAERLHWFEFEAEQMHGPLFSVPLETPPPVFEGMPPMMAPPGTIEAVPPMEGGDIPTTRVPAGSLNLSQPPSFQRSEDPAVIRIQEGELPTEPSKLPPGLPPGPPSTPPNAPPSGPAMP</sequence>
<keyword evidence="11" id="KW-1185">Reference proteome</keyword>
<name>A0A517Z5L0_9PLAN</name>
<feature type="domain" description="NolW-like" evidence="9">
    <location>
        <begin position="551"/>
        <end position="616"/>
    </location>
</feature>
<dbReference type="InterPro" id="IPR050810">
    <property type="entry name" value="Bact_Secretion_Sys_Channel"/>
</dbReference>
<dbReference type="GO" id="GO:0015627">
    <property type="term" value="C:type II protein secretion system complex"/>
    <property type="evidence" value="ECO:0007669"/>
    <property type="project" value="TreeGrafter"/>
</dbReference>
<dbReference type="GO" id="GO:0009279">
    <property type="term" value="C:cell outer membrane"/>
    <property type="evidence" value="ECO:0007669"/>
    <property type="project" value="UniProtKB-SubCell"/>
</dbReference>